<dbReference type="EMBL" id="SSUX01000027">
    <property type="protein sequence ID" value="THJ38490.1"/>
    <property type="molecule type" value="Genomic_DNA"/>
</dbReference>
<evidence type="ECO:0000313" key="5">
    <source>
        <dbReference type="Proteomes" id="UP000267614"/>
    </source>
</evidence>
<reference evidence="4 6" key="2">
    <citation type="submission" date="2019-04" db="EMBL/GenBank/DDBJ databases">
        <title>Comparative genomics of Aeromonas veronii strains pathogenic to fish.</title>
        <authorList>
            <person name="Cascarano M.C."/>
            <person name="Smyrli M."/>
            <person name="Katharios P."/>
        </authorList>
    </citation>
    <scope>NUCLEOTIDE SEQUENCE [LARGE SCALE GENOMIC DNA]</scope>
    <source>
        <strain evidence="4 6">XU1</strain>
    </source>
</reference>
<dbReference type="RefSeq" id="WP_049866848.1">
    <property type="nucleotide sequence ID" value="NZ_CAWOGJ010000014.1"/>
</dbReference>
<evidence type="ECO:0000313" key="4">
    <source>
        <dbReference type="EMBL" id="THJ38490.1"/>
    </source>
</evidence>
<gene>
    <name evidence="4" type="ORF">E8Q35_21800</name>
    <name evidence="2" type="ORF">EFI48_02605</name>
    <name evidence="3" type="ORF">NS965_03365</name>
</gene>
<evidence type="ECO:0000256" key="1">
    <source>
        <dbReference type="SAM" id="Coils"/>
    </source>
</evidence>
<proteinExistence type="predicted"/>
<feature type="coiled-coil region" evidence="1">
    <location>
        <begin position="83"/>
        <end position="110"/>
    </location>
</feature>
<dbReference type="Proteomes" id="UP001204061">
    <property type="component" value="Unassembled WGS sequence"/>
</dbReference>
<reference evidence="3" key="3">
    <citation type="submission" date="2022-08" db="EMBL/GenBank/DDBJ databases">
        <title>A global survey of hypervirulent Aeromonas hydrophila identified this emerging pathogen in farmed fish in the lower Mekong River basin.</title>
        <authorList>
            <person name="Xu T."/>
            <person name="Rasmussen-Ivey C.R."/>
            <person name="Moen F.S."/>
            <person name="Fernandez Bravo A."/>
            <person name="Lamy B."/>
            <person name="Beaz-Hidalgo R."/>
            <person name="Khan C.D."/>
            <person name="Castro Escarpulli G."/>
            <person name="Yasin I.S.M."/>
            <person name="Figueras M.J."/>
            <person name="Azzam Sayuti M."/>
            <person name="Karim M.M."/>
            <person name="Alam K.M."/>
            <person name="Le T.T.T."/>
            <person name="Thao N.H.P."/>
            <person name="Addo S."/>
            <person name="Duodu S."/>
            <person name="Ali S."/>
            <person name="Mey S."/>
            <person name="Somony T."/>
            <person name="Liles M.R."/>
        </authorList>
    </citation>
    <scope>NUCLEOTIDE SEQUENCE</scope>
    <source>
        <strain evidence="3">0.14</strain>
    </source>
</reference>
<evidence type="ECO:0000313" key="2">
    <source>
        <dbReference type="EMBL" id="AYV35813.1"/>
    </source>
</evidence>
<organism evidence="4 6">
    <name type="scientific">Aeromonas veronii</name>
    <dbReference type="NCBI Taxonomy" id="654"/>
    <lineage>
        <taxon>Bacteria</taxon>
        <taxon>Pseudomonadati</taxon>
        <taxon>Pseudomonadota</taxon>
        <taxon>Gammaproteobacteria</taxon>
        <taxon>Aeromonadales</taxon>
        <taxon>Aeromonadaceae</taxon>
        <taxon>Aeromonas</taxon>
    </lineage>
</organism>
<dbReference type="EMBL" id="JANLFC010000012">
    <property type="protein sequence ID" value="MCR4447421.1"/>
    <property type="molecule type" value="Genomic_DNA"/>
</dbReference>
<sequence>MPKIVITEKNLPNILGLINTWEGKLTWDLLCQKVAIMIDVKGGVQRQSLSSYKDIQDAYSRRKTFLKERFSQPEPTKERDVTLEYLIKKVALLENELARLNSLNDAYKQRFIVWQYNAYMHGVRMTSIDNFPTDSAELKKLQDMLGKPLIEVKRRTGGQ</sequence>
<reference evidence="2 5" key="1">
    <citation type="submission" date="2018-11" db="EMBL/GenBank/DDBJ databases">
        <title>Complete genome sequence of multidrug-resistant Aeromonas veronii strain MS-18-37.</title>
        <authorList>
            <person name="Abdelhamed H."/>
            <person name="Lawrence M."/>
            <person name="Waldbieser G."/>
        </authorList>
    </citation>
    <scope>NUCLEOTIDE SEQUENCE [LARGE SCALE GENOMIC DNA]</scope>
    <source>
        <strain evidence="2 5">MS-18-37</strain>
    </source>
</reference>
<evidence type="ECO:0000313" key="6">
    <source>
        <dbReference type="Proteomes" id="UP000309618"/>
    </source>
</evidence>
<keyword evidence="1" id="KW-0175">Coiled coil</keyword>
<protein>
    <submittedName>
        <fullName evidence="4">Uncharacterized protein</fullName>
    </submittedName>
</protein>
<evidence type="ECO:0000313" key="3">
    <source>
        <dbReference type="EMBL" id="MCR4447421.1"/>
    </source>
</evidence>
<accession>A0A433LLN9</accession>
<dbReference type="Proteomes" id="UP000267614">
    <property type="component" value="Chromosome"/>
</dbReference>
<dbReference type="EMBL" id="CP033604">
    <property type="protein sequence ID" value="AYV35813.1"/>
    <property type="molecule type" value="Genomic_DNA"/>
</dbReference>
<dbReference type="AlphaFoldDB" id="A0A433LLN9"/>
<dbReference type="Proteomes" id="UP000309618">
    <property type="component" value="Unassembled WGS sequence"/>
</dbReference>
<name>A0A433LLN9_AERVE</name>